<dbReference type="Gene3D" id="1.10.260.40">
    <property type="entry name" value="lambda repressor-like DNA-binding domains"/>
    <property type="match status" value="1"/>
</dbReference>
<dbReference type="Proteomes" id="UP001238096">
    <property type="component" value="Chromosome"/>
</dbReference>
<dbReference type="Pfam" id="PF01381">
    <property type="entry name" value="HTH_3"/>
    <property type="match status" value="1"/>
</dbReference>
<name>A0ABY9LIQ6_9STRE</name>
<evidence type="ECO:0000313" key="3">
    <source>
        <dbReference type="Proteomes" id="UP001238096"/>
    </source>
</evidence>
<organism evidence="2 3">
    <name type="scientific">Streptococcus didelphis</name>
    <dbReference type="NCBI Taxonomy" id="102886"/>
    <lineage>
        <taxon>Bacteria</taxon>
        <taxon>Bacillati</taxon>
        <taxon>Bacillota</taxon>
        <taxon>Bacilli</taxon>
        <taxon>Lactobacillales</taxon>
        <taxon>Streptococcaceae</taxon>
        <taxon>Streptococcus</taxon>
    </lineage>
</organism>
<reference evidence="3" key="1">
    <citation type="submission" date="2022-10" db="EMBL/GenBank/DDBJ databases">
        <title>Streptococcus didelphis as causative of fatal infections in opossums (Didelphis albiventris).</title>
        <authorList>
            <person name="Breyer G.M."/>
            <person name="Da Silva M.E.R.J."/>
            <person name="Siqueira F.M."/>
        </authorList>
    </citation>
    <scope>NUCLEOTIDE SEQUENCE [LARGE SCALE GENOMIC DNA]</scope>
    <source>
        <strain evidence="3">LBVP101/21</strain>
    </source>
</reference>
<evidence type="ECO:0000259" key="1">
    <source>
        <dbReference type="PROSITE" id="PS50943"/>
    </source>
</evidence>
<keyword evidence="3" id="KW-1185">Reference proteome</keyword>
<accession>A0ABY9LIQ6</accession>
<protein>
    <submittedName>
        <fullName evidence="2">Helix-turn-helix domain-containing protein</fullName>
    </submittedName>
</protein>
<feature type="domain" description="HTH cro/C1-type" evidence="1">
    <location>
        <begin position="6"/>
        <end position="63"/>
    </location>
</feature>
<dbReference type="EMBL" id="CP110509">
    <property type="protein sequence ID" value="WMB28724.1"/>
    <property type="molecule type" value="Genomic_DNA"/>
</dbReference>
<gene>
    <name evidence="2" type="ORF">N1496_04495</name>
</gene>
<dbReference type="InterPro" id="IPR001387">
    <property type="entry name" value="Cro/C1-type_HTH"/>
</dbReference>
<dbReference type="SMART" id="SM00530">
    <property type="entry name" value="HTH_XRE"/>
    <property type="match status" value="1"/>
</dbReference>
<dbReference type="CDD" id="cd00093">
    <property type="entry name" value="HTH_XRE"/>
    <property type="match status" value="1"/>
</dbReference>
<dbReference type="SUPFAM" id="SSF47413">
    <property type="entry name" value="lambda repressor-like DNA-binding domains"/>
    <property type="match status" value="1"/>
</dbReference>
<sequence length="64" mass="7553">MSQLTLKELRQLRKMTQEELAVQTGISIRTISRYEKDVKVLRRAKYEKLREIANILSVSVDDIF</sequence>
<evidence type="ECO:0000313" key="2">
    <source>
        <dbReference type="EMBL" id="WMB28724.1"/>
    </source>
</evidence>
<dbReference type="InterPro" id="IPR010982">
    <property type="entry name" value="Lambda_DNA-bd_dom_sf"/>
</dbReference>
<dbReference type="PROSITE" id="PS50943">
    <property type="entry name" value="HTH_CROC1"/>
    <property type="match status" value="1"/>
</dbReference>
<proteinExistence type="predicted"/>